<evidence type="ECO:0000313" key="2">
    <source>
        <dbReference type="RefSeq" id="XP_010766030.1"/>
    </source>
</evidence>
<dbReference type="Proteomes" id="UP000504611">
    <property type="component" value="Unplaced"/>
</dbReference>
<dbReference type="RefSeq" id="XP_010766030.1">
    <property type="nucleotide sequence ID" value="XM_010767728.1"/>
</dbReference>
<dbReference type="GeneID" id="104942498"/>
<organism evidence="1 2">
    <name type="scientific">Notothenia coriiceps</name>
    <name type="common">black rockcod</name>
    <dbReference type="NCBI Taxonomy" id="8208"/>
    <lineage>
        <taxon>Eukaryota</taxon>
        <taxon>Metazoa</taxon>
        <taxon>Chordata</taxon>
        <taxon>Craniata</taxon>
        <taxon>Vertebrata</taxon>
        <taxon>Euteleostomi</taxon>
        <taxon>Actinopterygii</taxon>
        <taxon>Neopterygii</taxon>
        <taxon>Teleostei</taxon>
        <taxon>Neoteleostei</taxon>
        <taxon>Acanthomorphata</taxon>
        <taxon>Eupercaria</taxon>
        <taxon>Perciformes</taxon>
        <taxon>Notothenioidei</taxon>
        <taxon>Nototheniidae</taxon>
        <taxon>Notothenia</taxon>
    </lineage>
</organism>
<sequence>MTADLATLVLPVLMKKGPGSRSSFPSSAVLGQLPYIGAVALIDQQWQYRIYCKSLQTKELNLLHHYLERSTLTETQHCTEAEQDQRDPEQSRLIFQLDGEQWMDFPRELQWMTYLKEWHVRGTRICRLPEYLALFTQLSVLQIPKNTIAELPPEI</sequence>
<accession>A0A6I9MWT4</accession>
<keyword evidence="1" id="KW-1185">Reference proteome</keyword>
<evidence type="ECO:0000313" key="1">
    <source>
        <dbReference type="Proteomes" id="UP000504611"/>
    </source>
</evidence>
<name>A0A6I9MWT4_9TELE</name>
<protein>
    <submittedName>
        <fullName evidence="2">Leucine-rich repeat-containing protein 2-like</fullName>
    </submittedName>
</protein>
<proteinExistence type="predicted"/>
<reference evidence="2" key="1">
    <citation type="submission" date="2025-08" db="UniProtKB">
        <authorList>
            <consortium name="RefSeq"/>
        </authorList>
    </citation>
    <scope>IDENTIFICATION</scope>
    <source>
        <tissue evidence="2">Muscle</tissue>
    </source>
</reference>
<dbReference type="KEGG" id="ncc:104942498"/>
<feature type="non-terminal residue" evidence="2">
    <location>
        <position position="155"/>
    </location>
</feature>
<dbReference type="OrthoDB" id="660555at2759"/>
<gene>
    <name evidence="2" type="primary">LOC104942498</name>
</gene>
<dbReference type="InterPro" id="IPR032675">
    <property type="entry name" value="LRR_dom_sf"/>
</dbReference>
<dbReference type="AlphaFoldDB" id="A0A6I9MWT4"/>
<dbReference type="Gene3D" id="3.80.10.10">
    <property type="entry name" value="Ribonuclease Inhibitor"/>
    <property type="match status" value="1"/>
</dbReference>